<sequence>MELASLIEKPRVKNVYLKECGCRNPQEGDLTLVGHHLVFIPNLLNPTSVQNGELWLLYRAVDKVEVSITTKSNKTNDSKVELALLTLKCKNFLILVFQFTDIDDCEAVARAIEKLSNIDDIKLYYSYYYKCPFTVLDDGWLSYNVEEQFAKLLLKSGNKFRISTVNQNYSMCSSYPEKVIVPISNEDINLKISSTYRAEGRFPILAYYHQPKNVPIAISSQPLVGPLWRKCTEDENIVNSYLFGNGFGVIFDTRTKNLATLSRSRGGGVETNQNYSQYKYLHGKVPRIKEIKDSLRKLVALCQENDCGPDRWVRKLNDSGWLQSVSDSITAAATVAQIVDCEGKPVLIHGENGTDSTLLTGIFILLLTFIHNCSFFGRTIARCKFEVNTRISIINRKNLDNGLASKHIY</sequence>
<reference evidence="2" key="1">
    <citation type="submission" date="2016-11" db="UniProtKB">
        <authorList>
            <consortium name="WormBaseParasite"/>
        </authorList>
    </citation>
    <scope>IDENTIFICATION</scope>
    <source>
        <strain evidence="2">KR3021</strain>
    </source>
</reference>
<dbReference type="WBParaSite" id="RSKR_0000976800.1">
    <property type="protein sequence ID" value="RSKR_0000976800.1"/>
    <property type="gene ID" value="RSKR_0000976800"/>
</dbReference>
<protein>
    <submittedName>
        <fullName evidence="2">Myotubularin phosphatase domain-containing protein</fullName>
    </submittedName>
</protein>
<dbReference type="Proteomes" id="UP000095286">
    <property type="component" value="Unplaced"/>
</dbReference>
<proteinExistence type="predicted"/>
<accession>A0AC35UBF4</accession>
<evidence type="ECO:0000313" key="2">
    <source>
        <dbReference type="WBParaSite" id="RSKR_0000976800.1"/>
    </source>
</evidence>
<organism evidence="1 2">
    <name type="scientific">Rhabditophanes sp. KR3021</name>
    <dbReference type="NCBI Taxonomy" id="114890"/>
    <lineage>
        <taxon>Eukaryota</taxon>
        <taxon>Metazoa</taxon>
        <taxon>Ecdysozoa</taxon>
        <taxon>Nematoda</taxon>
        <taxon>Chromadorea</taxon>
        <taxon>Rhabditida</taxon>
        <taxon>Tylenchina</taxon>
        <taxon>Panagrolaimomorpha</taxon>
        <taxon>Strongyloidoidea</taxon>
        <taxon>Alloionematidae</taxon>
        <taxon>Rhabditophanes</taxon>
    </lineage>
</organism>
<evidence type="ECO:0000313" key="1">
    <source>
        <dbReference type="Proteomes" id="UP000095286"/>
    </source>
</evidence>
<name>A0AC35UBF4_9BILA</name>